<feature type="domain" description="BRICHOS" evidence="18">
    <location>
        <begin position="82"/>
        <end position="178"/>
    </location>
</feature>
<dbReference type="PROSITE" id="PS50869">
    <property type="entry name" value="BRICHOS"/>
    <property type="match status" value="1"/>
</dbReference>
<dbReference type="GO" id="GO:0030154">
    <property type="term" value="P:cell differentiation"/>
    <property type="evidence" value="ECO:0007669"/>
    <property type="project" value="UniProtKB-KW"/>
</dbReference>
<gene>
    <name evidence="19" type="primary">CNMD</name>
</gene>
<keyword evidence="12" id="KW-0325">Glycoprotein</keyword>
<dbReference type="InterPro" id="IPR007084">
    <property type="entry name" value="BRICHOS_dom"/>
</dbReference>
<keyword evidence="20" id="KW-1185">Reference proteome</keyword>
<feature type="transmembrane region" description="Helical" evidence="17">
    <location>
        <begin position="21"/>
        <end position="43"/>
    </location>
</feature>
<evidence type="ECO:0000256" key="11">
    <source>
        <dbReference type="ARBA" id="ARBA00023157"/>
    </source>
</evidence>
<proteinExistence type="inferred from homology"/>
<evidence type="ECO:0000259" key="18">
    <source>
        <dbReference type="PROSITE" id="PS50869"/>
    </source>
</evidence>
<evidence type="ECO:0000256" key="6">
    <source>
        <dbReference type="ARBA" id="ARBA00022685"/>
    </source>
</evidence>
<keyword evidence="11" id="KW-1015">Disulfide bond</keyword>
<dbReference type="SMART" id="SM01039">
    <property type="entry name" value="BRICHOS"/>
    <property type="match status" value="1"/>
</dbReference>
<evidence type="ECO:0000256" key="14">
    <source>
        <dbReference type="ARBA" id="ARBA00037847"/>
    </source>
</evidence>
<keyword evidence="10 17" id="KW-0472">Membrane</keyword>
<dbReference type="InterPro" id="IPR043405">
    <property type="entry name" value="Chondromodulin/Tenomodulin"/>
</dbReference>
<evidence type="ECO:0000256" key="17">
    <source>
        <dbReference type="SAM" id="Phobius"/>
    </source>
</evidence>
<dbReference type="GO" id="GO:0016525">
    <property type="term" value="P:negative regulation of angiogenesis"/>
    <property type="evidence" value="ECO:0007669"/>
    <property type="project" value="TreeGrafter"/>
</dbReference>
<keyword evidence="7 17" id="KW-0812">Transmembrane</keyword>
<dbReference type="AlphaFoldDB" id="A0A3B4EIH3"/>
<evidence type="ECO:0000256" key="16">
    <source>
        <dbReference type="ARBA" id="ARBA00042622"/>
    </source>
</evidence>
<evidence type="ECO:0000256" key="1">
    <source>
        <dbReference type="ARBA" id="ARBA00004498"/>
    </source>
</evidence>
<evidence type="ECO:0000256" key="3">
    <source>
        <dbReference type="ARBA" id="ARBA00022473"/>
    </source>
</evidence>
<evidence type="ECO:0000313" key="20">
    <source>
        <dbReference type="Proteomes" id="UP001501920"/>
    </source>
</evidence>
<keyword evidence="9 17" id="KW-1133">Transmembrane helix</keyword>
<dbReference type="Gene3D" id="3.30.390.150">
    <property type="match status" value="1"/>
</dbReference>
<keyword evidence="4" id="KW-0964">Secreted</keyword>
<evidence type="ECO:0000256" key="15">
    <source>
        <dbReference type="ARBA" id="ARBA00039682"/>
    </source>
</evidence>
<keyword evidence="3" id="KW-0217">Developmental protein</keyword>
<dbReference type="GO" id="GO:0001937">
    <property type="term" value="P:negative regulation of endothelial cell proliferation"/>
    <property type="evidence" value="ECO:0007669"/>
    <property type="project" value="TreeGrafter"/>
</dbReference>
<dbReference type="Pfam" id="PF04089">
    <property type="entry name" value="BRICHOS"/>
    <property type="match status" value="1"/>
</dbReference>
<evidence type="ECO:0000256" key="12">
    <source>
        <dbReference type="ARBA" id="ARBA00023180"/>
    </source>
</evidence>
<evidence type="ECO:0000256" key="8">
    <source>
        <dbReference type="ARBA" id="ARBA00022782"/>
    </source>
</evidence>
<dbReference type="GO" id="GO:0051216">
    <property type="term" value="P:cartilage development"/>
    <property type="evidence" value="ECO:0007669"/>
    <property type="project" value="UniProtKB-KW"/>
</dbReference>
<protein>
    <recommendedName>
        <fullName evidence="15">Leukocyte cell-derived chemotaxin 1</fullName>
    </recommendedName>
    <alternativeName>
        <fullName evidence="16">Chondromodulin</fullName>
    </alternativeName>
</protein>
<keyword evidence="8" id="KW-0221">Differentiation</keyword>
<sequence>GQHLFQPRLKPLGNGCLWRTGVAVLITGAGLILLGAIGAFHLWKDSGKQVISVHYSVSLNGKQADASMEIDSANNLERIRTGSGDGEAVEVHDFQAGVTAVWFSGEDKCYIRSQTKAKLPELGTSPKDSVTIQLEEMVPLKSDEDPVIWVASQEPVTDRSFLSSQILNFCRDLPVHWLHATHPKTGRRRRDVRRVRRQSEAEEFEDGARNVENITASPGLEEDTETGTLVFDPMLDHRGICCSECQHGHTHCERICEPLGGYWPWPYNYRGCRVACRVILPCRWWAARMMGLV</sequence>
<evidence type="ECO:0000256" key="13">
    <source>
        <dbReference type="ARBA" id="ARBA00023188"/>
    </source>
</evidence>
<evidence type="ECO:0000256" key="10">
    <source>
        <dbReference type="ARBA" id="ARBA00023136"/>
    </source>
</evidence>
<keyword evidence="6" id="KW-0165">Cleavage on pair of basic residues</keyword>
<organism evidence="19 20">
    <name type="scientific">Pygocentrus nattereri</name>
    <name type="common">Red-bellied piranha</name>
    <dbReference type="NCBI Taxonomy" id="42514"/>
    <lineage>
        <taxon>Eukaryota</taxon>
        <taxon>Metazoa</taxon>
        <taxon>Chordata</taxon>
        <taxon>Craniata</taxon>
        <taxon>Vertebrata</taxon>
        <taxon>Euteleostomi</taxon>
        <taxon>Actinopterygii</taxon>
        <taxon>Neopterygii</taxon>
        <taxon>Teleostei</taxon>
        <taxon>Ostariophysi</taxon>
        <taxon>Characiformes</taxon>
        <taxon>Characoidei</taxon>
        <taxon>Pygocentrus</taxon>
    </lineage>
</organism>
<dbReference type="GO" id="GO:0012505">
    <property type="term" value="C:endomembrane system"/>
    <property type="evidence" value="ECO:0007669"/>
    <property type="project" value="UniProtKB-SubCell"/>
</dbReference>
<evidence type="ECO:0000256" key="5">
    <source>
        <dbReference type="ARBA" id="ARBA00022530"/>
    </source>
</evidence>
<comment type="subcellular location">
    <subcellularLocation>
        <location evidence="14">Endomembrane system</location>
        <topology evidence="14">Single-pass membrane protein</topology>
    </subcellularLocation>
    <subcellularLocation>
        <location evidence="1">Secreted</location>
        <location evidence="1">Extracellular space</location>
        <location evidence="1">Extracellular matrix</location>
    </subcellularLocation>
</comment>
<comment type="similarity">
    <text evidence="2">Belongs to the chondromodulin-1 family.</text>
</comment>
<keyword evidence="5" id="KW-0272">Extracellular matrix</keyword>
<name>A0A3B4EIH3_PYGNA</name>
<accession>A0A3B4EIH3</accession>
<evidence type="ECO:0000313" key="19">
    <source>
        <dbReference type="Ensembl" id="ENSPNAP00000035670.2"/>
    </source>
</evidence>
<evidence type="ECO:0000256" key="9">
    <source>
        <dbReference type="ARBA" id="ARBA00022989"/>
    </source>
</evidence>
<dbReference type="OMA" id="ITAVWFT"/>
<reference evidence="19" key="2">
    <citation type="submission" date="2025-08" db="UniProtKB">
        <authorList>
            <consortium name="Ensembl"/>
        </authorList>
    </citation>
    <scope>IDENTIFICATION</scope>
</reference>
<dbReference type="PANTHER" id="PTHR14064">
    <property type="entry name" value="CHONDROMODULIN-RELATED"/>
    <property type="match status" value="1"/>
</dbReference>
<evidence type="ECO:0000256" key="2">
    <source>
        <dbReference type="ARBA" id="ARBA00009898"/>
    </source>
</evidence>
<reference evidence="19" key="3">
    <citation type="submission" date="2025-09" db="UniProtKB">
        <authorList>
            <consortium name="Ensembl"/>
        </authorList>
    </citation>
    <scope>IDENTIFICATION</scope>
</reference>
<keyword evidence="13" id="KW-0891">Chondrogenesis</keyword>
<reference evidence="19 20" key="1">
    <citation type="submission" date="2020-10" db="EMBL/GenBank/DDBJ databases">
        <title>Pygocentrus nattereri (red-bellied piranha) genome, fPygNat1, primary haplotype.</title>
        <authorList>
            <person name="Myers G."/>
            <person name="Meyer A."/>
            <person name="Karagic N."/>
            <person name="Pippel M."/>
            <person name="Winkler S."/>
            <person name="Tracey A."/>
            <person name="Wood J."/>
            <person name="Formenti G."/>
            <person name="Howe K."/>
            <person name="Fedrigo O."/>
            <person name="Jarvis E.D."/>
        </authorList>
    </citation>
    <scope>NUCLEOTIDE SEQUENCE [LARGE SCALE GENOMIC DNA]</scope>
</reference>
<dbReference type="Proteomes" id="UP001501920">
    <property type="component" value="Chromosome 6"/>
</dbReference>
<evidence type="ECO:0000256" key="4">
    <source>
        <dbReference type="ARBA" id="ARBA00022525"/>
    </source>
</evidence>
<dbReference type="Ensembl" id="ENSPNAT00000028988.2">
    <property type="protein sequence ID" value="ENSPNAP00000035670.2"/>
    <property type="gene ID" value="ENSPNAG00000025932.2"/>
</dbReference>
<evidence type="ECO:0000256" key="7">
    <source>
        <dbReference type="ARBA" id="ARBA00022692"/>
    </source>
</evidence>
<dbReference type="GeneTree" id="ENSGT00480000042679"/>
<dbReference type="PANTHER" id="PTHR14064:SF6">
    <property type="entry name" value="LEUKOCYTE CELL-DERIVED CHEMOTAXIN 1"/>
    <property type="match status" value="1"/>
</dbReference>